<dbReference type="PANTHER" id="PTHR22754:SF32">
    <property type="entry name" value="DISCO-INTERACTING PROTEIN 2"/>
    <property type="match status" value="1"/>
</dbReference>
<dbReference type="Gene3D" id="3.40.50.12780">
    <property type="entry name" value="N-terminal domain of ligase-like"/>
    <property type="match status" value="1"/>
</dbReference>
<evidence type="ECO:0000259" key="4">
    <source>
        <dbReference type="Pfam" id="PF23024"/>
    </source>
</evidence>
<feature type="domain" description="AMP-binding enzyme C-terminal" evidence="4">
    <location>
        <begin position="678"/>
        <end position="781"/>
    </location>
</feature>
<evidence type="ECO:0000313" key="7">
    <source>
        <dbReference type="WBParaSite" id="TTAC_0000923201-mRNA-1"/>
    </source>
</evidence>
<keyword evidence="6" id="KW-1185">Reference proteome</keyword>
<evidence type="ECO:0000313" key="6">
    <source>
        <dbReference type="Proteomes" id="UP000274429"/>
    </source>
</evidence>
<dbReference type="STRING" id="6205.A0A0R3X6T1"/>
<feature type="domain" description="AMP-dependent synthetase/ligase" evidence="3">
    <location>
        <begin position="213"/>
        <end position="603"/>
    </location>
</feature>
<dbReference type="PANTHER" id="PTHR22754">
    <property type="entry name" value="DISCO-INTERACTING PROTEIN 2 DIP2 -RELATED"/>
    <property type="match status" value="1"/>
</dbReference>
<name>A0A0R3X6T1_HYDTA</name>
<reference evidence="5 6" key="2">
    <citation type="submission" date="2018-11" db="EMBL/GenBank/DDBJ databases">
        <authorList>
            <consortium name="Pathogen Informatics"/>
        </authorList>
    </citation>
    <scope>NUCLEOTIDE SEQUENCE [LARGE SCALE GENOMIC DNA]</scope>
</reference>
<dbReference type="Gene3D" id="3.30.300.30">
    <property type="match status" value="2"/>
</dbReference>
<dbReference type="AlphaFoldDB" id="A0A0R3X6T1"/>
<reference evidence="7" key="1">
    <citation type="submission" date="2016-04" db="UniProtKB">
        <authorList>
            <consortium name="WormBaseParasite"/>
        </authorList>
    </citation>
    <scope>IDENTIFICATION</scope>
</reference>
<evidence type="ECO:0000256" key="2">
    <source>
        <dbReference type="SAM" id="MobiDB-lite"/>
    </source>
</evidence>
<dbReference type="InterPro" id="IPR000873">
    <property type="entry name" value="AMP-dep_synth/lig_dom"/>
</dbReference>
<gene>
    <name evidence="5" type="ORF">TTAC_LOCUS9217</name>
</gene>
<dbReference type="EMBL" id="UYWX01020720">
    <property type="protein sequence ID" value="VDM33970.1"/>
    <property type="molecule type" value="Genomic_DNA"/>
</dbReference>
<dbReference type="OrthoDB" id="69964at2759"/>
<dbReference type="Pfam" id="PF23024">
    <property type="entry name" value="AMP-dom_DIP2-like"/>
    <property type="match status" value="1"/>
</dbReference>
<sequence>NSTPPSQLSDAYFHRKSFGQHSFGGLIFICGSIDGVLAVASRRHNANDIIATVIAVQPTKIVYRGRIAVFSIEMLKDERIVVVAELRHGFSEEAAFSWMSQVLQAVDSIHQVSVYALALVPQNQLPRTPFGGIHVHEVRRLFSEGQLHPIMLLLCPHSAIQNLPQPRTQPPTSLVGASAILVGQVVQGARMAEAHGRFISNPQTVTEVLLWRATHTPEDRLFSVYNAKGAVVAGLTCHQLHQKAERLGSLLQEKGNVKPGSVVAVMFMPGIEMVCAFYACLYIAAIPVLVRPPQQPRSPAIGSGSTPASSTSSTALGASEAASRIPVSSWPQLLDYDETWRKKLSTVYLPHSPDTEVAYLDFTPSTTGTLTGVEVTHAVASALCRAQKMQCEFYPARELVLSLEPYSGLSASLWLLTSIYCGHHSILVPPQVTEVAPDLWLTLCSQKKIREAFCSYATIKLGTIYSVAFFVPQMKEVSLEHLRNLVIVSEERPRVTLTSLFTKMFAAVNLNPRAVSTSFGCRANLAMCLQGASSPDITTVYVDRVSLRNDRVNLLERGSPNGLCLMESGKLLPGVHVAIANPDTLGQCADSHLGEIWVSSPHNSTHLSSTSSSSAAAASTSAAYENAPVDPLRARFVAGITDRVYARTGFLGFVRRTELTQSDGALHDAVFVVGSLAESMMLRGMRFYPMDIENTVLRSHKKINECAVFTWSDLLVVVVELLGEESEALDLVHPITASVLREHQLIVGVVVVVDRDTVRVDFYGEKQRILLRDNFVNDELDPIYVSYNM</sequence>
<dbReference type="InterPro" id="IPR042099">
    <property type="entry name" value="ANL_N_sf"/>
</dbReference>
<dbReference type="SUPFAM" id="SSF56801">
    <property type="entry name" value="Acetyl-CoA synthetase-like"/>
    <property type="match status" value="1"/>
</dbReference>
<dbReference type="Proteomes" id="UP000274429">
    <property type="component" value="Unassembled WGS sequence"/>
</dbReference>
<proteinExistence type="inferred from homology"/>
<dbReference type="Pfam" id="PF00501">
    <property type="entry name" value="AMP-binding"/>
    <property type="match status" value="1"/>
</dbReference>
<feature type="compositionally biased region" description="Low complexity" evidence="2">
    <location>
        <begin position="298"/>
        <end position="315"/>
    </location>
</feature>
<protein>
    <submittedName>
        <fullName evidence="7">AMP-binding domain-containing protein</fullName>
    </submittedName>
</protein>
<feature type="region of interest" description="Disordered" evidence="2">
    <location>
        <begin position="295"/>
        <end position="315"/>
    </location>
</feature>
<comment type="similarity">
    <text evidence="1">Belongs to the DIP2 family.</text>
</comment>
<dbReference type="InterPro" id="IPR025110">
    <property type="entry name" value="AMP-bd_C"/>
</dbReference>
<dbReference type="WBParaSite" id="TTAC_0000923201-mRNA-1">
    <property type="protein sequence ID" value="TTAC_0000923201-mRNA-1"/>
    <property type="gene ID" value="TTAC_0000923201"/>
</dbReference>
<dbReference type="InterPro" id="IPR045851">
    <property type="entry name" value="AMP-bd_C_sf"/>
</dbReference>
<accession>A0A0R3X6T1</accession>
<organism evidence="7">
    <name type="scientific">Hydatigena taeniaeformis</name>
    <name type="common">Feline tapeworm</name>
    <name type="synonym">Taenia taeniaeformis</name>
    <dbReference type="NCBI Taxonomy" id="6205"/>
    <lineage>
        <taxon>Eukaryota</taxon>
        <taxon>Metazoa</taxon>
        <taxon>Spiralia</taxon>
        <taxon>Lophotrochozoa</taxon>
        <taxon>Platyhelminthes</taxon>
        <taxon>Cestoda</taxon>
        <taxon>Eucestoda</taxon>
        <taxon>Cyclophyllidea</taxon>
        <taxon>Taeniidae</taxon>
        <taxon>Hydatigera</taxon>
    </lineage>
</organism>
<evidence type="ECO:0000259" key="3">
    <source>
        <dbReference type="Pfam" id="PF00501"/>
    </source>
</evidence>
<evidence type="ECO:0000256" key="1">
    <source>
        <dbReference type="ARBA" id="ARBA00007735"/>
    </source>
</evidence>
<dbReference type="FunFam" id="3.30.300.30:FF:000001">
    <property type="entry name" value="DIP2 disco-interacting protein 2 homolog C"/>
    <property type="match status" value="1"/>
</dbReference>
<evidence type="ECO:0000313" key="5">
    <source>
        <dbReference type="EMBL" id="VDM33970.1"/>
    </source>
</evidence>